<dbReference type="AlphaFoldDB" id="A0A9X4APG2"/>
<evidence type="ECO:0000256" key="1">
    <source>
        <dbReference type="ARBA" id="ARBA00023224"/>
    </source>
</evidence>
<gene>
    <name evidence="6" type="ORF">KEG57_02060</name>
</gene>
<dbReference type="PANTHER" id="PTHR32089">
    <property type="entry name" value="METHYL-ACCEPTING CHEMOTAXIS PROTEIN MCPB"/>
    <property type="match status" value="1"/>
</dbReference>
<evidence type="ECO:0000313" key="7">
    <source>
        <dbReference type="Proteomes" id="UP001151081"/>
    </source>
</evidence>
<dbReference type="GO" id="GO:0016020">
    <property type="term" value="C:membrane"/>
    <property type="evidence" value="ECO:0007669"/>
    <property type="project" value="InterPro"/>
</dbReference>
<dbReference type="Pfam" id="PF00015">
    <property type="entry name" value="MCPsignal"/>
    <property type="match status" value="1"/>
</dbReference>
<reference evidence="6 7" key="1">
    <citation type="submission" date="2021-04" db="EMBL/GenBank/DDBJ databases">
        <title>Genome analysis of Polyangium sp.</title>
        <authorList>
            <person name="Li Y."/>
            <person name="Wang J."/>
        </authorList>
    </citation>
    <scope>NUCLEOTIDE SEQUENCE [LARGE SCALE GENOMIC DNA]</scope>
    <source>
        <strain evidence="6 7">SDU14</strain>
    </source>
</reference>
<protein>
    <submittedName>
        <fullName evidence="6">Chemotaxis protein</fullName>
    </submittedName>
</protein>
<keyword evidence="7" id="KW-1185">Reference proteome</keyword>
<dbReference type="SUPFAM" id="SSF58104">
    <property type="entry name" value="Methyl-accepting chemotaxis protein (MCP) signaling domain"/>
    <property type="match status" value="1"/>
</dbReference>
<keyword evidence="4" id="KW-1133">Transmembrane helix</keyword>
<dbReference type="SUPFAM" id="SSF57997">
    <property type="entry name" value="Tropomyosin"/>
    <property type="match status" value="1"/>
</dbReference>
<dbReference type="RefSeq" id="WP_272418324.1">
    <property type="nucleotide sequence ID" value="NZ_JAGTJJ010000001.1"/>
</dbReference>
<feature type="transmembrane region" description="Helical" evidence="4">
    <location>
        <begin position="34"/>
        <end position="52"/>
    </location>
</feature>
<feature type="coiled-coil region" evidence="3">
    <location>
        <begin position="164"/>
        <end position="244"/>
    </location>
</feature>
<organism evidence="6 7">
    <name type="scientific">Polyangium jinanense</name>
    <dbReference type="NCBI Taxonomy" id="2829994"/>
    <lineage>
        <taxon>Bacteria</taxon>
        <taxon>Pseudomonadati</taxon>
        <taxon>Myxococcota</taxon>
        <taxon>Polyangia</taxon>
        <taxon>Polyangiales</taxon>
        <taxon>Polyangiaceae</taxon>
        <taxon>Polyangium</taxon>
    </lineage>
</organism>
<comment type="caution">
    <text evidence="6">The sequence shown here is derived from an EMBL/GenBank/DDBJ whole genome shotgun (WGS) entry which is preliminary data.</text>
</comment>
<keyword evidence="1 2" id="KW-0807">Transducer</keyword>
<dbReference type="CDD" id="cd11386">
    <property type="entry name" value="MCP_signal"/>
    <property type="match status" value="1"/>
</dbReference>
<dbReference type="PROSITE" id="PS50111">
    <property type="entry name" value="CHEMOTAXIS_TRANSDUC_2"/>
    <property type="match status" value="1"/>
</dbReference>
<feature type="transmembrane region" description="Helical" evidence="4">
    <location>
        <begin position="6"/>
        <end position="27"/>
    </location>
</feature>
<evidence type="ECO:0000256" key="4">
    <source>
        <dbReference type="SAM" id="Phobius"/>
    </source>
</evidence>
<keyword evidence="4" id="KW-0812">Transmembrane</keyword>
<evidence type="ECO:0000256" key="2">
    <source>
        <dbReference type="PROSITE-ProRule" id="PRU00284"/>
    </source>
</evidence>
<dbReference type="Proteomes" id="UP001151081">
    <property type="component" value="Unassembled WGS sequence"/>
</dbReference>
<dbReference type="InterPro" id="IPR004089">
    <property type="entry name" value="MCPsignal_dom"/>
</dbReference>
<keyword evidence="4" id="KW-0472">Membrane</keyword>
<dbReference type="Gene3D" id="1.10.287.950">
    <property type="entry name" value="Methyl-accepting chemotaxis protein"/>
    <property type="match status" value="1"/>
</dbReference>
<keyword evidence="3" id="KW-0175">Coiled coil</keyword>
<accession>A0A9X4APG2</accession>
<name>A0A9X4APG2_9BACT</name>
<evidence type="ECO:0000313" key="6">
    <source>
        <dbReference type="EMBL" id="MDC3979266.1"/>
    </source>
</evidence>
<dbReference type="EMBL" id="JAGTJJ010000001">
    <property type="protein sequence ID" value="MDC3979266.1"/>
    <property type="molecule type" value="Genomic_DNA"/>
</dbReference>
<dbReference type="SMART" id="SM00283">
    <property type="entry name" value="MA"/>
    <property type="match status" value="1"/>
</dbReference>
<dbReference type="PANTHER" id="PTHR32089:SF112">
    <property type="entry name" value="LYSOZYME-LIKE PROTEIN-RELATED"/>
    <property type="match status" value="1"/>
</dbReference>
<feature type="coiled-coil region" evidence="3">
    <location>
        <begin position="85"/>
        <end position="112"/>
    </location>
</feature>
<feature type="coiled-coil region" evidence="3">
    <location>
        <begin position="286"/>
        <end position="313"/>
    </location>
</feature>
<proteinExistence type="predicted"/>
<sequence>MNSRQLGPPAVVLVAAVLFGIGTKSFLKDFTSELFYLIGLVAAGAVFVASASQGANVKLGGLVDALKAAARGKKPALPEGVTGELADVYEEIQRLSKKTAELNEEVAKLEQNAGTSSVNVDEVIEALGRAAAGERLRAPAGAKPDMARIYAELSGVSEVVRDATKDADKKVQFAEERANVAEQRAGSAEQRLQSLEARISAAESRAIAAEQGLAAAEQRAQTAEQRETQRRSELTETLANVEADVIDAVQRVAEGERVRPPPGAKPEVARIFMELASIGDRLTQAEQREQKRRAELAEAMQILEGEIVNAVQRAGEGERVRAPVGAKPEVARIYMELASIGERLAGSEQREQKRRAELGEALGVIDEYLPRLGDGLGTVLTSAEQATAHARDINASLSTFSQSIEMLATSAEESSSSILEMTATSDEVAENVGELAASVRETVSSIEEMAYSIREVAKNVDGLSLTAEETSSSMNQMDVSIDQVQSNANETARLSEEVAMDAEKGAEAILKTISEIYRIKESSQEAVSVISNLGFRIEAIGQILAVIDDVAEQTNLLALNAAILSAQAGEHGKGFAVVADEIKELADRAGGSTKEIADLIKTIQAESKNAIAAVERGAHNVDRGVEVSNEAERALKKILDSSQKSTNMVRAIARATVEQAKGSKQVTDAIGRIAETVQQIAAATAEQARGSELIMKSAEKMRTITQHVERSSQEQARGGRQMTSSIEQISAMVNNLNASQRNQNRGFEQLLDASKKIEEAARIQEQTMRQLGNAVERVRRSIGA</sequence>
<dbReference type="GO" id="GO:0007165">
    <property type="term" value="P:signal transduction"/>
    <property type="evidence" value="ECO:0007669"/>
    <property type="project" value="UniProtKB-KW"/>
</dbReference>
<evidence type="ECO:0000259" key="5">
    <source>
        <dbReference type="PROSITE" id="PS50111"/>
    </source>
</evidence>
<evidence type="ECO:0000256" key="3">
    <source>
        <dbReference type="SAM" id="Coils"/>
    </source>
</evidence>
<feature type="domain" description="Methyl-accepting transducer" evidence="5">
    <location>
        <begin position="438"/>
        <end position="674"/>
    </location>
</feature>